<organism evidence="1 2">
    <name type="scientific">Megaselia scalaris</name>
    <name type="common">Humpbacked fly</name>
    <name type="synonym">Phora scalaris</name>
    <dbReference type="NCBI Taxonomy" id="36166"/>
    <lineage>
        <taxon>Eukaryota</taxon>
        <taxon>Metazoa</taxon>
        <taxon>Ecdysozoa</taxon>
        <taxon>Arthropoda</taxon>
        <taxon>Hexapoda</taxon>
        <taxon>Insecta</taxon>
        <taxon>Pterygota</taxon>
        <taxon>Neoptera</taxon>
        <taxon>Endopterygota</taxon>
        <taxon>Diptera</taxon>
        <taxon>Brachycera</taxon>
        <taxon>Muscomorpha</taxon>
        <taxon>Platypezoidea</taxon>
        <taxon>Phoridae</taxon>
        <taxon>Megaseliini</taxon>
        <taxon>Megaselia</taxon>
    </lineage>
</organism>
<dbReference type="Proteomes" id="UP000015102">
    <property type="component" value="Unassembled WGS sequence"/>
</dbReference>
<dbReference type="HOGENOM" id="CLU_1951235_0_0_1"/>
<reference evidence="1" key="2">
    <citation type="submission" date="2015-06" db="UniProtKB">
        <authorList>
            <consortium name="EnsemblMetazoa"/>
        </authorList>
    </citation>
    <scope>IDENTIFICATION</scope>
</reference>
<dbReference type="AlphaFoldDB" id="T1GJ71"/>
<dbReference type="EMBL" id="CAQQ02010468">
    <property type="status" value="NOT_ANNOTATED_CDS"/>
    <property type="molecule type" value="Genomic_DNA"/>
</dbReference>
<proteinExistence type="predicted"/>
<dbReference type="EMBL" id="CAQQ02010469">
    <property type="status" value="NOT_ANNOTATED_CDS"/>
    <property type="molecule type" value="Genomic_DNA"/>
</dbReference>
<sequence length="129" mass="14195">MISSPLANTIETTIAAVPLNSDHASAAASRVVSRGTTSITLSVRFTNNLGHRIDTGLLETSQIAFLLEESRHPLLVFSGDMEDWPLFESSILKSNEAFQYSDLENNMRLVECLKGKAKEALESLLIHLH</sequence>
<name>T1GJ71_MEGSC</name>
<keyword evidence="2" id="KW-1185">Reference proteome</keyword>
<evidence type="ECO:0000313" key="2">
    <source>
        <dbReference type="Proteomes" id="UP000015102"/>
    </source>
</evidence>
<protein>
    <submittedName>
        <fullName evidence="1">Uncharacterized protein</fullName>
    </submittedName>
</protein>
<accession>T1GJ71</accession>
<dbReference type="EnsemblMetazoa" id="MESCA003515-RA">
    <property type="protein sequence ID" value="MESCA003515-PA"/>
    <property type="gene ID" value="MESCA003515"/>
</dbReference>
<evidence type="ECO:0000313" key="1">
    <source>
        <dbReference type="EnsemblMetazoa" id="MESCA003515-PA"/>
    </source>
</evidence>
<reference evidence="2" key="1">
    <citation type="submission" date="2013-02" db="EMBL/GenBank/DDBJ databases">
        <authorList>
            <person name="Hughes D."/>
        </authorList>
    </citation>
    <scope>NUCLEOTIDE SEQUENCE</scope>
    <source>
        <strain>Durham</strain>
        <strain evidence="2">NC isolate 2 -- Noor lab</strain>
    </source>
</reference>